<evidence type="ECO:0000313" key="2">
    <source>
        <dbReference type="EMBL" id="KAF9466051.1"/>
    </source>
</evidence>
<dbReference type="OrthoDB" id="5421757at2759"/>
<feature type="transmembrane region" description="Helical" evidence="1">
    <location>
        <begin position="52"/>
        <end position="72"/>
    </location>
</feature>
<accession>A0A9P5YDV4</accession>
<organism evidence="2 3">
    <name type="scientific">Collybia nuda</name>
    <dbReference type="NCBI Taxonomy" id="64659"/>
    <lineage>
        <taxon>Eukaryota</taxon>
        <taxon>Fungi</taxon>
        <taxon>Dikarya</taxon>
        <taxon>Basidiomycota</taxon>
        <taxon>Agaricomycotina</taxon>
        <taxon>Agaricomycetes</taxon>
        <taxon>Agaricomycetidae</taxon>
        <taxon>Agaricales</taxon>
        <taxon>Tricholomatineae</taxon>
        <taxon>Clitocybaceae</taxon>
        <taxon>Collybia</taxon>
    </lineage>
</organism>
<comment type="caution">
    <text evidence="2">The sequence shown here is derived from an EMBL/GenBank/DDBJ whole genome shotgun (WGS) entry which is preliminary data.</text>
</comment>
<dbReference type="EMBL" id="MU150243">
    <property type="protein sequence ID" value="KAF9466051.1"/>
    <property type="molecule type" value="Genomic_DNA"/>
</dbReference>
<sequence length="222" mass="25332">MSPKVTLKFSPISNSALARLLSKHDDRRQNGFITHLDRAPLSHKRKAFVRGLLMNLGLIGFIAWLVSAIITQSVYSPTPTPVMTALCVTQDLIIAWAIYSILITTTIPFFMRECRLRLRCGFRPTEVVFRKPPVLSTNLSDEERAELYRRFVTRSMDPHLIYASFWSFLTSELWVSEHLAIMEAHDLIDKGDIDEGSLESALLRQENGTWSICEICKTDNMV</sequence>
<feature type="transmembrane region" description="Helical" evidence="1">
    <location>
        <begin position="92"/>
        <end position="111"/>
    </location>
</feature>
<dbReference type="Proteomes" id="UP000807353">
    <property type="component" value="Unassembled WGS sequence"/>
</dbReference>
<reference evidence="2" key="1">
    <citation type="submission" date="2020-11" db="EMBL/GenBank/DDBJ databases">
        <authorList>
            <consortium name="DOE Joint Genome Institute"/>
            <person name="Ahrendt S."/>
            <person name="Riley R."/>
            <person name="Andreopoulos W."/>
            <person name="Labutti K."/>
            <person name="Pangilinan J."/>
            <person name="Ruiz-Duenas F.J."/>
            <person name="Barrasa J.M."/>
            <person name="Sanchez-Garcia M."/>
            <person name="Camarero S."/>
            <person name="Miyauchi S."/>
            <person name="Serrano A."/>
            <person name="Linde D."/>
            <person name="Babiker R."/>
            <person name="Drula E."/>
            <person name="Ayuso-Fernandez I."/>
            <person name="Pacheco R."/>
            <person name="Padilla G."/>
            <person name="Ferreira P."/>
            <person name="Barriuso J."/>
            <person name="Kellner H."/>
            <person name="Castanera R."/>
            <person name="Alfaro M."/>
            <person name="Ramirez L."/>
            <person name="Pisabarro A.G."/>
            <person name="Kuo A."/>
            <person name="Tritt A."/>
            <person name="Lipzen A."/>
            <person name="He G."/>
            <person name="Yan M."/>
            <person name="Ng V."/>
            <person name="Cullen D."/>
            <person name="Martin F."/>
            <person name="Rosso M.-N."/>
            <person name="Henrissat B."/>
            <person name="Hibbett D."/>
            <person name="Martinez A.T."/>
            <person name="Grigoriev I.V."/>
        </authorList>
    </citation>
    <scope>NUCLEOTIDE SEQUENCE</scope>
    <source>
        <strain evidence="2">CBS 247.69</strain>
    </source>
</reference>
<keyword evidence="1" id="KW-0472">Membrane</keyword>
<evidence type="ECO:0000313" key="3">
    <source>
        <dbReference type="Proteomes" id="UP000807353"/>
    </source>
</evidence>
<evidence type="ECO:0000256" key="1">
    <source>
        <dbReference type="SAM" id="Phobius"/>
    </source>
</evidence>
<keyword evidence="1" id="KW-0812">Transmembrane</keyword>
<protein>
    <submittedName>
        <fullName evidence="2">Uncharacterized protein</fullName>
    </submittedName>
</protein>
<proteinExistence type="predicted"/>
<keyword evidence="1" id="KW-1133">Transmembrane helix</keyword>
<keyword evidence="3" id="KW-1185">Reference proteome</keyword>
<dbReference type="AlphaFoldDB" id="A0A9P5YDV4"/>
<name>A0A9P5YDV4_9AGAR</name>
<gene>
    <name evidence="2" type="ORF">BDZ94DRAFT_1319703</name>
</gene>